<organism evidence="7">
    <name type="scientific">Desulfofervidus auxilii</name>
    <dbReference type="NCBI Taxonomy" id="1621989"/>
    <lineage>
        <taxon>Bacteria</taxon>
        <taxon>Pseudomonadati</taxon>
        <taxon>Thermodesulfobacteriota</taxon>
        <taxon>Candidatus Desulfofervidia</taxon>
        <taxon>Candidatus Desulfofervidales</taxon>
        <taxon>Candidatus Desulfofervidaceae</taxon>
        <taxon>Candidatus Desulfofervidus</taxon>
    </lineage>
</organism>
<reference evidence="6 8" key="1">
    <citation type="submission" date="2015-10" db="EMBL/GenBank/DDBJ databases">
        <title>Candidatus Desulfofervidus auxilii, a hydrogenotrophic sulfate-reducing bacterium involved in the thermophilic anaerobic oxidation of methane.</title>
        <authorList>
            <person name="Krukenberg V."/>
            <person name="Richter M."/>
            <person name="Wegener G."/>
        </authorList>
    </citation>
    <scope>NUCLEOTIDE SEQUENCE [LARGE SCALE GENOMIC DNA]</scope>
    <source>
        <strain evidence="6 8">HS1</strain>
    </source>
</reference>
<dbReference type="GO" id="GO:0005524">
    <property type="term" value="F:ATP binding"/>
    <property type="evidence" value="ECO:0007669"/>
    <property type="project" value="UniProtKB-KW"/>
</dbReference>
<dbReference type="PANTHER" id="PTHR46743">
    <property type="entry name" value="TEICHOIC ACIDS EXPORT ATP-BINDING PROTEIN TAGH"/>
    <property type="match status" value="1"/>
</dbReference>
<protein>
    <submittedName>
        <fullName evidence="6 7">ABC transporter ATP-binding protein</fullName>
    </submittedName>
</protein>
<dbReference type="Gene3D" id="3.40.50.300">
    <property type="entry name" value="P-loop containing nucleotide triphosphate hydrolases"/>
    <property type="match status" value="1"/>
</dbReference>
<evidence type="ECO:0000256" key="4">
    <source>
        <dbReference type="ARBA" id="ARBA00022840"/>
    </source>
</evidence>
<dbReference type="InterPro" id="IPR015860">
    <property type="entry name" value="ABC_transpr_TagH-like"/>
</dbReference>
<keyword evidence="2" id="KW-0813">Transport</keyword>
<dbReference type="GO" id="GO:0016887">
    <property type="term" value="F:ATP hydrolysis activity"/>
    <property type="evidence" value="ECO:0007669"/>
    <property type="project" value="InterPro"/>
</dbReference>
<dbReference type="GO" id="GO:0016020">
    <property type="term" value="C:membrane"/>
    <property type="evidence" value="ECO:0007669"/>
    <property type="project" value="InterPro"/>
</dbReference>
<keyword evidence="8" id="KW-1185">Reference proteome</keyword>
<dbReference type="Proteomes" id="UP000886268">
    <property type="component" value="Unassembled WGS sequence"/>
</dbReference>
<dbReference type="AlphaFoldDB" id="A0A7V1N332"/>
<dbReference type="InterPro" id="IPR050683">
    <property type="entry name" value="Bact_Polysacc_Export_ATP-bd"/>
</dbReference>
<evidence type="ECO:0000256" key="1">
    <source>
        <dbReference type="ARBA" id="ARBA00005417"/>
    </source>
</evidence>
<comment type="similarity">
    <text evidence="1">Belongs to the ABC transporter superfamily.</text>
</comment>
<name>A0A7V1N332_DESA2</name>
<dbReference type="OrthoDB" id="9809450at2"/>
<evidence type="ECO:0000313" key="7">
    <source>
        <dbReference type="EMBL" id="HEB74646.1"/>
    </source>
</evidence>
<dbReference type="InterPro" id="IPR027417">
    <property type="entry name" value="P-loop_NTPase"/>
</dbReference>
<dbReference type="InterPro" id="IPR003593">
    <property type="entry name" value="AAA+_ATPase"/>
</dbReference>
<dbReference type="PROSITE" id="PS50893">
    <property type="entry name" value="ABC_TRANSPORTER_2"/>
    <property type="match status" value="1"/>
</dbReference>
<dbReference type="PANTHER" id="PTHR46743:SF2">
    <property type="entry name" value="TEICHOIC ACIDS EXPORT ATP-BINDING PROTEIN TAGH"/>
    <property type="match status" value="1"/>
</dbReference>
<dbReference type="Proteomes" id="UP000070560">
    <property type="component" value="Chromosome"/>
</dbReference>
<gene>
    <name evidence="7" type="ORF">ENJ03_05440</name>
    <name evidence="6" type="ORF">HS1_001235</name>
</gene>
<evidence type="ECO:0000256" key="3">
    <source>
        <dbReference type="ARBA" id="ARBA00022741"/>
    </source>
</evidence>
<dbReference type="SMART" id="SM00382">
    <property type="entry name" value="AAA"/>
    <property type="match status" value="1"/>
</dbReference>
<dbReference type="RefSeq" id="WP_066062434.1">
    <property type="nucleotide sequence ID" value="NZ_CP013015.1"/>
</dbReference>
<dbReference type="EMBL" id="DRKW01000324">
    <property type="protein sequence ID" value="HEB74646.1"/>
    <property type="molecule type" value="Genomic_DNA"/>
</dbReference>
<evidence type="ECO:0000313" key="8">
    <source>
        <dbReference type="Proteomes" id="UP000070560"/>
    </source>
</evidence>
<accession>A0A7V1N332</accession>
<proteinExistence type="inferred from homology"/>
<keyword evidence="4 7" id="KW-0067">ATP-binding</keyword>
<evidence type="ECO:0000259" key="5">
    <source>
        <dbReference type="PROSITE" id="PS50893"/>
    </source>
</evidence>
<dbReference type="GO" id="GO:0140359">
    <property type="term" value="F:ABC-type transporter activity"/>
    <property type="evidence" value="ECO:0007669"/>
    <property type="project" value="InterPro"/>
</dbReference>
<sequence>MQPLITLNNVYKSFSLKSHFKGGIKQFLFHFPTVWQEIRHNRHFEVLKGISFSIYPGETFGIIGRNGSGKSTTLGLIAGVLRPDKGEIVVKGRVSALLELGAGFHPDLTGFENIILNGVLLGLTKKEIKSKIEKIIEFSELGQFIYEPIRSYSDGMLARLGFSVAIHVEPQILLIDEILAVGDISFQKRCLEKIMEFKKKKVTIVFVSHGLADVERICDRVALLNNGRLIHIGTPKDTIKKYVQLMECSDDRDG</sequence>
<dbReference type="InterPro" id="IPR003439">
    <property type="entry name" value="ABC_transporter-like_ATP-bd"/>
</dbReference>
<reference evidence="7" key="2">
    <citation type="journal article" date="2020" name="mSystems">
        <title>Genome- and Community-Level Interaction Insights into Carbon Utilization and Element Cycling Functions of Hydrothermarchaeota in Hydrothermal Sediment.</title>
        <authorList>
            <person name="Zhou Z."/>
            <person name="Liu Y."/>
            <person name="Xu W."/>
            <person name="Pan J."/>
            <person name="Luo Z.H."/>
            <person name="Li M."/>
        </authorList>
    </citation>
    <scope>NUCLEOTIDE SEQUENCE [LARGE SCALE GENOMIC DNA]</scope>
    <source>
        <strain evidence="7">HyVt-45</strain>
    </source>
</reference>
<dbReference type="EMBL" id="CP013015">
    <property type="protein sequence ID" value="AMM41039.1"/>
    <property type="molecule type" value="Genomic_DNA"/>
</dbReference>
<dbReference type="SUPFAM" id="SSF52540">
    <property type="entry name" value="P-loop containing nucleoside triphosphate hydrolases"/>
    <property type="match status" value="1"/>
</dbReference>
<feature type="domain" description="ABC transporter" evidence="5">
    <location>
        <begin position="29"/>
        <end position="251"/>
    </location>
</feature>
<dbReference type="KEGG" id="daw:HS1_001235"/>
<dbReference type="Pfam" id="PF00005">
    <property type="entry name" value="ABC_tran"/>
    <property type="match status" value="1"/>
</dbReference>
<dbReference type="CDD" id="cd03220">
    <property type="entry name" value="ABC_KpsT_Wzt"/>
    <property type="match status" value="1"/>
</dbReference>
<keyword evidence="3" id="KW-0547">Nucleotide-binding</keyword>
<evidence type="ECO:0000256" key="2">
    <source>
        <dbReference type="ARBA" id="ARBA00022448"/>
    </source>
</evidence>
<evidence type="ECO:0000313" key="6">
    <source>
        <dbReference type="EMBL" id="AMM41039.1"/>
    </source>
</evidence>